<keyword evidence="5" id="KW-1185">Reference proteome</keyword>
<keyword evidence="1" id="KW-1133">Transmembrane helix</keyword>
<dbReference type="STRING" id="371042.NG99_23255"/>
<feature type="domain" description="DUF6311" evidence="3">
    <location>
        <begin position="440"/>
        <end position="513"/>
    </location>
</feature>
<feature type="transmembrane region" description="Helical" evidence="1">
    <location>
        <begin position="368"/>
        <end position="385"/>
    </location>
</feature>
<evidence type="ECO:0000313" key="4">
    <source>
        <dbReference type="EMBL" id="KGT87467.1"/>
    </source>
</evidence>
<dbReference type="OrthoDB" id="1814621at2"/>
<dbReference type="InterPro" id="IPR046278">
    <property type="entry name" value="DUF6311"/>
</dbReference>
<protein>
    <recommendedName>
        <fullName evidence="6">Glycosyltransferase RgtA/B/C/D-like domain-containing protein</fullName>
    </recommendedName>
</protein>
<name>A0A0A3YL07_9GAMM</name>
<feature type="domain" description="DUF6311" evidence="2">
    <location>
        <begin position="18"/>
        <end position="408"/>
    </location>
</feature>
<feature type="transmembrane region" description="Helical" evidence="1">
    <location>
        <begin position="104"/>
        <end position="123"/>
    </location>
</feature>
<proteinExistence type="predicted"/>
<dbReference type="Proteomes" id="UP000030351">
    <property type="component" value="Unassembled WGS sequence"/>
</dbReference>
<keyword evidence="1" id="KW-0472">Membrane</keyword>
<evidence type="ECO:0000259" key="2">
    <source>
        <dbReference type="Pfam" id="PF19830"/>
    </source>
</evidence>
<keyword evidence="1" id="KW-0812">Transmembrane</keyword>
<feature type="transmembrane region" description="Helical" evidence="1">
    <location>
        <begin position="321"/>
        <end position="347"/>
    </location>
</feature>
<dbReference type="Pfam" id="PF25853">
    <property type="entry name" value="DUF6311_C"/>
    <property type="match status" value="1"/>
</dbReference>
<comment type="caution">
    <text evidence="4">The sequence shown here is derived from an EMBL/GenBank/DDBJ whole genome shotgun (WGS) entry which is preliminary data.</text>
</comment>
<accession>A0A0A3YL07</accession>
<dbReference type="RefSeq" id="WP_034898324.1">
    <property type="nucleotide sequence ID" value="NZ_JRUQ01000072.1"/>
</dbReference>
<feature type="transmembrane region" description="Helical" evidence="1">
    <location>
        <begin position="287"/>
        <end position="306"/>
    </location>
</feature>
<sequence length="536" mass="60809">MTFQILKTDKAMKLLSLLIGAASFMYFVGPEVLNPLSLGWMLSGDPAQHLLGWLTFKETPLLQLPFGMNYNYGSEVSSSIVYTDSIPLVAMLLKPFAKLTDINFQYAGLWLFICFTLQSYFSFRLMLRLTDNKTYSLLFGALLSFAPIMLFRTQNHLSLCSHFLLVASLYLLISQASNAKWITLLCVSVLVHAYLLAMVFPVYICYLAYCLHAGDKLARQIVKLLVALAFLVFFMWFSGYFVVSNGLGIGGYGVFRMDLLAMFNPGQDYMSHLIKPNNNQLTNLEGFNYFGFGAIISAFIACYAYFSNRELFNTSIDKYKAFVLIVVLLIYVFSVSNTVSILGYTIIDIRIPRIVHKVLDVFRANGRFFWIVYYALFSLIFYVIYKVSKFKSIPVLAVALLIQFVDVSGYRHYLDIKHINNITSSKNYSDIPENIEYTKISKIEMIPPADFAGKNNEILYWGVKKNLPVNYGYLTRFDGKKVAEQQIEINNLLKNKNLEAGSLYLIGKSAVSMLSSCGKETVTCVDTKFGKAMYLN</sequence>
<dbReference type="Pfam" id="PF19830">
    <property type="entry name" value="DUF6311"/>
    <property type="match status" value="1"/>
</dbReference>
<dbReference type="eggNOG" id="COG1287">
    <property type="taxonomic scope" value="Bacteria"/>
</dbReference>
<evidence type="ECO:0000256" key="1">
    <source>
        <dbReference type="SAM" id="Phobius"/>
    </source>
</evidence>
<feature type="transmembrane region" description="Helical" evidence="1">
    <location>
        <begin position="221"/>
        <end position="243"/>
    </location>
</feature>
<gene>
    <name evidence="4" type="ORF">NG99_23255</name>
</gene>
<evidence type="ECO:0000259" key="3">
    <source>
        <dbReference type="Pfam" id="PF25853"/>
    </source>
</evidence>
<dbReference type="AlphaFoldDB" id="A0A0A3YL07"/>
<dbReference type="EMBL" id="JRUQ01000072">
    <property type="protein sequence ID" value="KGT87467.1"/>
    <property type="molecule type" value="Genomic_DNA"/>
</dbReference>
<evidence type="ECO:0000313" key="5">
    <source>
        <dbReference type="Proteomes" id="UP000030351"/>
    </source>
</evidence>
<feature type="transmembrane region" description="Helical" evidence="1">
    <location>
        <begin position="12"/>
        <end position="29"/>
    </location>
</feature>
<reference evidence="4 5" key="1">
    <citation type="submission" date="2014-10" db="EMBL/GenBank/DDBJ databases">
        <title>Genome sequence of Erwinia typographi M043b.</title>
        <authorList>
            <person name="Chan K.-G."/>
            <person name="Tan W.-S."/>
        </authorList>
    </citation>
    <scope>NUCLEOTIDE SEQUENCE [LARGE SCALE GENOMIC DNA]</scope>
    <source>
        <strain evidence="4 5">M043b</strain>
    </source>
</reference>
<organism evidence="4 5">
    <name type="scientific">Erwinia typographi</name>
    <dbReference type="NCBI Taxonomy" id="371042"/>
    <lineage>
        <taxon>Bacteria</taxon>
        <taxon>Pseudomonadati</taxon>
        <taxon>Pseudomonadota</taxon>
        <taxon>Gammaproteobacteria</taxon>
        <taxon>Enterobacterales</taxon>
        <taxon>Erwiniaceae</taxon>
        <taxon>Erwinia</taxon>
    </lineage>
</organism>
<dbReference type="InterPro" id="IPR058671">
    <property type="entry name" value="DUF6311_C"/>
</dbReference>
<feature type="transmembrane region" description="Helical" evidence="1">
    <location>
        <begin position="135"/>
        <end position="152"/>
    </location>
</feature>
<evidence type="ECO:0008006" key="6">
    <source>
        <dbReference type="Google" id="ProtNLM"/>
    </source>
</evidence>
<feature type="transmembrane region" description="Helical" evidence="1">
    <location>
        <begin position="182"/>
        <end position="209"/>
    </location>
</feature>